<evidence type="ECO:0000313" key="3">
    <source>
        <dbReference type="Proteomes" id="UP001321804"/>
    </source>
</evidence>
<dbReference type="GO" id="GO:0008832">
    <property type="term" value="F:dGTPase activity"/>
    <property type="evidence" value="ECO:0007669"/>
    <property type="project" value="TreeGrafter"/>
</dbReference>
<gene>
    <name evidence="2" type="ORF">KIMC2_10000</name>
</gene>
<dbReference type="InterPro" id="IPR045509">
    <property type="entry name" value="HD_assoc_2"/>
</dbReference>
<dbReference type="PANTHER" id="PTHR11373">
    <property type="entry name" value="DEOXYNUCLEOSIDE TRIPHOSPHATE TRIPHOSPHOHYDROLASE"/>
    <property type="match status" value="1"/>
</dbReference>
<reference evidence="2 3" key="1">
    <citation type="journal article" date="2023" name="Microbiol. Spectr.">
        <title>Symbiosis of Carpenter Bees with Uncharacterized Lactic Acid Bacteria Showing NAD Auxotrophy.</title>
        <authorList>
            <person name="Kawasaki S."/>
            <person name="Ozawa K."/>
            <person name="Mori T."/>
            <person name="Yamamoto A."/>
            <person name="Ito M."/>
            <person name="Ohkuma M."/>
            <person name="Sakamoto M."/>
            <person name="Matsutani M."/>
        </authorList>
    </citation>
    <scope>NUCLEOTIDE SEQUENCE [LARGE SCALE GENOMIC DNA]</scope>
    <source>
        <strain evidence="2 3">KimC2</strain>
    </source>
</reference>
<dbReference type="Gene3D" id="1.10.3210.10">
    <property type="entry name" value="Hypothetical protein af1432"/>
    <property type="match status" value="1"/>
</dbReference>
<evidence type="ECO:0000259" key="1">
    <source>
        <dbReference type="PROSITE" id="PS51831"/>
    </source>
</evidence>
<dbReference type="EMBL" id="AP026801">
    <property type="protein sequence ID" value="BDR56438.1"/>
    <property type="molecule type" value="Genomic_DNA"/>
</dbReference>
<keyword evidence="3" id="KW-1185">Reference proteome</keyword>
<dbReference type="FunFam" id="1.10.3210.10:FF:000014">
    <property type="entry name" value="HD domain-containing protein"/>
    <property type="match status" value="1"/>
</dbReference>
<dbReference type="CDD" id="cd00077">
    <property type="entry name" value="HDc"/>
    <property type="match status" value="1"/>
</dbReference>
<dbReference type="SUPFAM" id="SSF109604">
    <property type="entry name" value="HD-domain/PDEase-like"/>
    <property type="match status" value="1"/>
</dbReference>
<organism evidence="2 3">
    <name type="scientific">Xylocopilactobacillus apis</name>
    <dbReference type="NCBI Taxonomy" id="2932183"/>
    <lineage>
        <taxon>Bacteria</taxon>
        <taxon>Bacillati</taxon>
        <taxon>Bacillota</taxon>
        <taxon>Bacilli</taxon>
        <taxon>Lactobacillales</taxon>
        <taxon>Lactobacillaceae</taxon>
        <taxon>Xylocopilactobacillus</taxon>
    </lineage>
</organism>
<dbReference type="Pfam" id="PF19276">
    <property type="entry name" value="HD_assoc_2"/>
    <property type="match status" value="1"/>
</dbReference>
<dbReference type="InterPro" id="IPR006674">
    <property type="entry name" value="HD_domain"/>
</dbReference>
<proteinExistence type="predicted"/>
<dbReference type="Pfam" id="PF01966">
    <property type="entry name" value="HD"/>
    <property type="match status" value="1"/>
</dbReference>
<dbReference type="PANTHER" id="PTHR11373:SF4">
    <property type="entry name" value="DEOXYNUCLEOSIDE TRIPHOSPHATE TRIPHOSPHOHYDROLASE SAMHD1"/>
    <property type="match status" value="1"/>
</dbReference>
<dbReference type="SMART" id="SM00471">
    <property type="entry name" value="HDc"/>
    <property type="match status" value="1"/>
</dbReference>
<accession>A0AAU9DND2</accession>
<sequence>MKLTVLFTLLLIISLAKYVILVKSMPINSKNIELSNLTREKVIRDPVHNYIHIRQKVIKDLIDTPEFQRLRRIKQLGTTSFTFPGAEHSRFTHSLGVFEITQTICDNFQQNYKSVTPGDGLWDDDNRLVALCAALLHDVGHGAFSHIFEDIFHTDHEKITTQIITDKSTQINSILSEIDPQFPEEVASIITHTHPNKQIVQMISSQIDADRMDYLLRDAYFTGTNYGLFDLTRILRVMLPYKDGIAFLSNGMHAVEDYIVSRFQMYQQVYFHAASRGMEAVLTLLLRRSRDLYRNNELGKEYSPRLLIPFFEEDYTLQDYLNLDDQVISTYLIYWRKHPDPILRDLVNRFLDRSPLKSVQYHEGEDDLIQKLTELIQEAGYDPKYFTLKNFSKDLPYDAYNPNAENPQTQIEIMLPNGVMTELSKQSPLVKAITGKFQIDQRFFFPREFTRYDEFMLKSNLENTRKKSIYNEFQKILESF</sequence>
<feature type="domain" description="HD" evidence="1">
    <location>
        <begin position="90"/>
        <end position="215"/>
    </location>
</feature>
<dbReference type="AlphaFoldDB" id="A0AAU9DND2"/>
<evidence type="ECO:0000313" key="2">
    <source>
        <dbReference type="EMBL" id="BDR56438.1"/>
    </source>
</evidence>
<name>A0AAU9DND2_9LACO</name>
<protein>
    <submittedName>
        <fullName evidence="2">Phosphohydrolase</fullName>
    </submittedName>
</protein>
<dbReference type="GO" id="GO:0006203">
    <property type="term" value="P:dGTP catabolic process"/>
    <property type="evidence" value="ECO:0007669"/>
    <property type="project" value="TreeGrafter"/>
</dbReference>
<dbReference type="Proteomes" id="UP001321804">
    <property type="component" value="Chromosome"/>
</dbReference>
<dbReference type="KEGG" id="xak:KIMC2_10000"/>
<dbReference type="PROSITE" id="PS51831">
    <property type="entry name" value="HD"/>
    <property type="match status" value="1"/>
</dbReference>
<dbReference type="InterPro" id="IPR003607">
    <property type="entry name" value="HD/PDEase_dom"/>
</dbReference>
<dbReference type="InterPro" id="IPR050135">
    <property type="entry name" value="dGTPase-like"/>
</dbReference>